<gene>
    <name evidence="5" type="ORF">OPV22_000207</name>
</gene>
<feature type="region of interest" description="Disordered" evidence="3">
    <location>
        <begin position="393"/>
        <end position="424"/>
    </location>
</feature>
<dbReference type="GO" id="GO:0031490">
    <property type="term" value="F:chromatin DNA binding"/>
    <property type="evidence" value="ECO:0007669"/>
    <property type="project" value="InterPro"/>
</dbReference>
<feature type="domain" description="Mediator complex subunit 15 KIX" evidence="4">
    <location>
        <begin position="23"/>
        <end position="100"/>
    </location>
</feature>
<dbReference type="Gene3D" id="1.10.246.20">
    <property type="entry name" value="Coactivator CBP, KIX domain"/>
    <property type="match status" value="1"/>
</dbReference>
<feature type="compositionally biased region" description="Low complexity" evidence="3">
    <location>
        <begin position="393"/>
        <end position="410"/>
    </location>
</feature>
<dbReference type="PANTHER" id="PTHR33137">
    <property type="entry name" value="MEDIATOR OF RNA POLYMERASE II TRANSCRIPTION SUBUNIT 15A-RELATED"/>
    <property type="match status" value="1"/>
</dbReference>
<evidence type="ECO:0000256" key="1">
    <source>
        <dbReference type="ARBA" id="ARBA00004123"/>
    </source>
</evidence>
<dbReference type="PANTHER" id="PTHR33137:SF4">
    <property type="entry name" value="MEDIATOR OF RNA POLYMERASE II TRANSCRIPTION SUBUNIT 15A-RELATED"/>
    <property type="match status" value="1"/>
</dbReference>
<keyword evidence="6" id="KW-1185">Reference proteome</keyword>
<feature type="region of interest" description="Disordered" evidence="3">
    <location>
        <begin position="810"/>
        <end position="834"/>
    </location>
</feature>
<evidence type="ECO:0000259" key="4">
    <source>
        <dbReference type="Pfam" id="PF16987"/>
    </source>
</evidence>
<protein>
    <recommendedName>
        <fullName evidence="4">Mediator complex subunit 15 KIX domain-containing protein</fullName>
    </recommendedName>
</protein>
<feature type="compositionally biased region" description="Polar residues" evidence="3">
    <location>
        <begin position="816"/>
        <end position="829"/>
    </location>
</feature>
<comment type="subcellular location">
    <subcellularLocation>
        <location evidence="1">Nucleus</location>
    </subcellularLocation>
</comment>
<dbReference type="InterPro" id="IPR036529">
    <property type="entry name" value="KIX_dom_sf"/>
</dbReference>
<feature type="compositionally biased region" description="Polar residues" evidence="3">
    <location>
        <begin position="607"/>
        <end position="621"/>
    </location>
</feature>
<dbReference type="Pfam" id="PF16987">
    <property type="entry name" value="KIX_2"/>
    <property type="match status" value="1"/>
</dbReference>
<organism evidence="5 6">
    <name type="scientific">Ensete ventricosum</name>
    <name type="common">Abyssinian banana</name>
    <name type="synonym">Musa ensete</name>
    <dbReference type="NCBI Taxonomy" id="4639"/>
    <lineage>
        <taxon>Eukaryota</taxon>
        <taxon>Viridiplantae</taxon>
        <taxon>Streptophyta</taxon>
        <taxon>Embryophyta</taxon>
        <taxon>Tracheophyta</taxon>
        <taxon>Spermatophyta</taxon>
        <taxon>Magnoliopsida</taxon>
        <taxon>Liliopsida</taxon>
        <taxon>Zingiberales</taxon>
        <taxon>Musaceae</taxon>
        <taxon>Ensete</taxon>
    </lineage>
</organism>
<reference evidence="5 6" key="1">
    <citation type="submission" date="2022-12" db="EMBL/GenBank/DDBJ databases">
        <title>Chromosome-scale assembly of the Ensete ventricosum genome.</title>
        <authorList>
            <person name="Dussert Y."/>
            <person name="Stocks J."/>
            <person name="Wendawek A."/>
            <person name="Woldeyes F."/>
            <person name="Nichols R.A."/>
            <person name="Borrell J.S."/>
        </authorList>
    </citation>
    <scope>NUCLEOTIDE SEQUENCE [LARGE SCALE GENOMIC DNA]</scope>
    <source>
        <strain evidence="6">cv. Maze</strain>
        <tissue evidence="5">Seeds</tissue>
    </source>
</reference>
<dbReference type="InterPro" id="IPR044661">
    <property type="entry name" value="MED15a/b/c-like"/>
</dbReference>
<dbReference type="GO" id="GO:0003713">
    <property type="term" value="F:transcription coactivator activity"/>
    <property type="evidence" value="ECO:0007669"/>
    <property type="project" value="InterPro"/>
</dbReference>
<feature type="region of interest" description="Disordered" evidence="3">
    <location>
        <begin position="599"/>
        <end position="685"/>
    </location>
</feature>
<evidence type="ECO:0000256" key="3">
    <source>
        <dbReference type="SAM" id="MobiDB-lite"/>
    </source>
</evidence>
<dbReference type="FunFam" id="1.10.246.20:FF:000003">
    <property type="entry name" value="Mediator of RNA polymerase II transcription subunit 15a"/>
    <property type="match status" value="1"/>
</dbReference>
<proteinExistence type="predicted"/>
<accession>A0AAV8RUX4</accession>
<keyword evidence="2" id="KW-0539">Nucleus</keyword>
<evidence type="ECO:0000256" key="2">
    <source>
        <dbReference type="ARBA" id="ARBA00023242"/>
    </source>
</evidence>
<feature type="compositionally biased region" description="Polar residues" evidence="3">
    <location>
        <begin position="631"/>
        <end position="685"/>
    </location>
</feature>
<evidence type="ECO:0000313" key="6">
    <source>
        <dbReference type="Proteomes" id="UP001222027"/>
    </source>
</evidence>
<dbReference type="GO" id="GO:0005634">
    <property type="term" value="C:nucleus"/>
    <property type="evidence" value="ECO:0007669"/>
    <property type="project" value="UniProtKB-SubCell"/>
</dbReference>
<dbReference type="AlphaFoldDB" id="A0AAV8RUX4"/>
<evidence type="ECO:0000313" key="5">
    <source>
        <dbReference type="EMBL" id="KAJ8509773.1"/>
    </source>
</evidence>
<dbReference type="InterPro" id="IPR036546">
    <property type="entry name" value="MED15_KIX"/>
</dbReference>
<dbReference type="EMBL" id="JAQQAF010000001">
    <property type="protein sequence ID" value="KAJ8509773.1"/>
    <property type="molecule type" value="Genomic_DNA"/>
</dbReference>
<comment type="caution">
    <text evidence="5">The sequence shown here is derived from an EMBL/GenBank/DDBJ whole genome shotgun (WGS) entry which is preliminary data.</text>
</comment>
<sequence length="1016" mass="113197">MEANRWRPVREEASAAASDGISADWRAQLDPEARQRVVEQIMEALEMQRLVSVPEDLYGLQKIAIEFEEKIYTSAANQDDYLRKISLKMISIKNKTQHSTSINPSMSNRAVINQNSADPGLSQPNVSGASQTSNLQNMGLISQYSANYSLGQAAAPDILTKTEGQMQGWRQQQQMISQQQQIISQQQHLSQNQYLHQHQTTQLQSSHQPSMQMASCFQSGQSTIQLTQPGAIHHQRERYISSSKTSTHHLQCCKCKPVVKQHSSSLEPATQQRVQVSGTQSFTTQAGHIGDVDWKEEIYQKIKSMKELYFAELSELYQKIAMKFQQHEVLMPFARTSEWFEKRKRFKIMLEHILQVLQFSKSNIEPDLKDNIPLYEKQIINILALNKINVAPSQSPGQQQFQHPGGHSQFMPHQSQVPGQHDNRTKQQINLQGSTTSMHPAAVPGMQHGSVFLSDAGVTTVQQKITSALGSNCIRETVQGSSFRSLQQGAIASTQQDDLIVQYNANTKQPSSSATQQQHFKLLEQQQKQHHLNHNHQLEQQLRQHQLQPLLQKQRLVQQLQHQQQNQPQALQMPVHQVPQLNQTNEVIELKLGQGPDIKPGLYPHHYSTSQHPSYYQQRKSGASFPFSLPQDFQASSPQISCHTPPSEQQSLLPSQIKSGTPLQSAESPFVPSPSTSRTLSPVSANEKQFSGVMSLQNAGNIEHQQAAVAPSEVQSFTVTTPGVTASPLLAEFTSPDGNQNDIPNLAVGRASTTEKPLERLIEVIRSSKPATLSSAVRDIRSVVSMTDRIPGSATEYGSKDAVGENLITNKRNRDTSAMPSNNLSSAGSVNDREKQTYTLDTSELQLTVTSRVKQRKAETNHALLEEIREINQRLISTEIKISDVDIDPISAASKGKGTIVKFFFTPLIRSPISKSSYTMSPIQPLNLLVPASYPKCSPVLLDELPDEQRESDDLSIKARSRFNNSHRGLSQPVSLGELARTWDACAHQVLVEYAQQRGGGTFSSTYGTWEICVGA</sequence>
<dbReference type="Proteomes" id="UP001222027">
    <property type="component" value="Unassembled WGS sequence"/>
</dbReference>
<name>A0AAV8RUX4_ENSVE</name>